<accession>A0A0G0PU08</accession>
<reference evidence="1 2" key="1">
    <citation type="journal article" date="2015" name="Nature">
        <title>rRNA introns, odd ribosomes, and small enigmatic genomes across a large radiation of phyla.</title>
        <authorList>
            <person name="Brown C.T."/>
            <person name="Hug L.A."/>
            <person name="Thomas B.C."/>
            <person name="Sharon I."/>
            <person name="Castelle C.J."/>
            <person name="Singh A."/>
            <person name="Wilkins M.J."/>
            <person name="Williams K.H."/>
            <person name="Banfield J.F."/>
        </authorList>
    </citation>
    <scope>NUCLEOTIDE SEQUENCE [LARGE SCALE GENOMIC DNA]</scope>
</reference>
<evidence type="ECO:0000313" key="1">
    <source>
        <dbReference type="EMBL" id="KKR31398.1"/>
    </source>
</evidence>
<sequence>MREQGISRRVLSEIYNSPEKKSVFKTTFGRKARAHLARRYGLTMSEVSQAISPLLVTLSEARILGAMESLVEGKALVASVNKKRNPDRTKK</sequence>
<organism evidence="1 2">
    <name type="scientific">Candidatus Gottesmanbacteria bacterium GW2011_GWC2_39_8</name>
    <dbReference type="NCBI Taxonomy" id="1618450"/>
    <lineage>
        <taxon>Bacteria</taxon>
        <taxon>Candidatus Gottesmaniibacteriota</taxon>
    </lineage>
</organism>
<name>A0A0G0PU08_9BACT</name>
<dbReference type="EMBL" id="LBXN01000071">
    <property type="protein sequence ID" value="KKR31398.1"/>
    <property type="molecule type" value="Genomic_DNA"/>
</dbReference>
<protein>
    <submittedName>
        <fullName evidence="1">Uncharacterized protein</fullName>
    </submittedName>
</protein>
<dbReference type="Proteomes" id="UP000034539">
    <property type="component" value="Unassembled WGS sequence"/>
</dbReference>
<gene>
    <name evidence="1" type="ORF">UT63_C0071G0003</name>
</gene>
<proteinExistence type="predicted"/>
<evidence type="ECO:0000313" key="2">
    <source>
        <dbReference type="Proteomes" id="UP000034539"/>
    </source>
</evidence>
<comment type="caution">
    <text evidence="1">The sequence shown here is derived from an EMBL/GenBank/DDBJ whole genome shotgun (WGS) entry which is preliminary data.</text>
</comment>
<dbReference type="AlphaFoldDB" id="A0A0G0PU08"/>